<protein>
    <submittedName>
        <fullName evidence="1">Uncharacterized protein</fullName>
    </submittedName>
</protein>
<accession>A0AAD4PK56</accession>
<dbReference type="AlphaFoldDB" id="A0AAD4PK56"/>
<dbReference type="PANTHER" id="PTHR20898:SF0">
    <property type="entry name" value="DAEDALUS ON 3-RELATED"/>
    <property type="match status" value="1"/>
</dbReference>
<proteinExistence type="predicted"/>
<keyword evidence="2" id="KW-1185">Reference proteome</keyword>
<feature type="non-terminal residue" evidence="1">
    <location>
        <position position="1"/>
    </location>
</feature>
<dbReference type="SMART" id="SM00697">
    <property type="entry name" value="DM8"/>
    <property type="match status" value="1"/>
</dbReference>
<dbReference type="EMBL" id="JAJJHW010002585">
    <property type="protein sequence ID" value="KAH8370699.1"/>
    <property type="molecule type" value="Genomic_DNA"/>
</dbReference>
<reference evidence="1" key="1">
    <citation type="journal article" date="2021" name="Mol. Ecol. Resour.">
        <title>Phylogenomic analyses of the genus Drosophila reveals genomic signals of climate adaptation.</title>
        <authorList>
            <person name="Li F."/>
            <person name="Rane R.V."/>
            <person name="Luria V."/>
            <person name="Xiong Z."/>
            <person name="Chen J."/>
            <person name="Li Z."/>
            <person name="Catullo R.A."/>
            <person name="Griffin P.C."/>
            <person name="Schiffer M."/>
            <person name="Pearce S."/>
            <person name="Lee S.F."/>
            <person name="McElroy K."/>
            <person name="Stocker A."/>
            <person name="Shirriffs J."/>
            <person name="Cockerell F."/>
            <person name="Coppin C."/>
            <person name="Sgro C.M."/>
            <person name="Karger A."/>
            <person name="Cain J.W."/>
            <person name="Weber J.A."/>
            <person name="Santpere G."/>
            <person name="Kirschner M.W."/>
            <person name="Hoffmann A.A."/>
            <person name="Oakeshott J.G."/>
            <person name="Zhang G."/>
        </authorList>
    </citation>
    <scope>NUCLEOTIDE SEQUENCE</scope>
    <source>
        <strain evidence="1">BGI-SZ-2011g</strain>
    </source>
</reference>
<dbReference type="PANTHER" id="PTHR20898">
    <property type="entry name" value="DAEDALUS ON 3-RELATED-RELATED"/>
    <property type="match status" value="1"/>
</dbReference>
<comment type="caution">
    <text evidence="1">The sequence shown here is derived from an EMBL/GenBank/DDBJ whole genome shotgun (WGS) entry which is preliminary data.</text>
</comment>
<dbReference type="InterPro" id="IPR010512">
    <property type="entry name" value="DUF1091"/>
</dbReference>
<name>A0AAD4PK56_9MUSC</name>
<evidence type="ECO:0000313" key="2">
    <source>
        <dbReference type="Proteomes" id="UP001200034"/>
    </source>
</evidence>
<gene>
    <name evidence="1" type="ORF">KR093_004722</name>
</gene>
<dbReference type="Proteomes" id="UP001200034">
    <property type="component" value="Unassembled WGS sequence"/>
</dbReference>
<dbReference type="Pfam" id="PF06477">
    <property type="entry name" value="DUF1091"/>
    <property type="match status" value="1"/>
</dbReference>
<feature type="non-terminal residue" evidence="1">
    <location>
        <position position="152"/>
    </location>
</feature>
<evidence type="ECO:0000313" key="1">
    <source>
        <dbReference type="EMBL" id="KAH8370699.1"/>
    </source>
</evidence>
<organism evidence="1 2">
    <name type="scientific">Drosophila rubida</name>
    <dbReference type="NCBI Taxonomy" id="30044"/>
    <lineage>
        <taxon>Eukaryota</taxon>
        <taxon>Metazoa</taxon>
        <taxon>Ecdysozoa</taxon>
        <taxon>Arthropoda</taxon>
        <taxon>Hexapoda</taxon>
        <taxon>Insecta</taxon>
        <taxon>Pterygota</taxon>
        <taxon>Neoptera</taxon>
        <taxon>Endopterygota</taxon>
        <taxon>Diptera</taxon>
        <taxon>Brachycera</taxon>
        <taxon>Muscomorpha</taxon>
        <taxon>Ephydroidea</taxon>
        <taxon>Drosophilidae</taxon>
        <taxon>Drosophila</taxon>
    </lineage>
</organism>
<sequence length="152" mass="17804">VMISNHYCNYNRDVFSNITLQIPNGIVYLDMWMVKSLSVGLRGHVSLEFRAIKSQPFHRVFDYDLDYCAMLNNPRVSLSRRWYLSMLKNGNFAVSCPILPRYYYLYGWKPDGNLVPSFLTLGDYRIIASFYYGKFRENTEKPLLKCTAQANL</sequence>